<comment type="similarity">
    <text evidence="2">Belongs to the ABC transporter superfamily. ABCA family.</text>
</comment>
<keyword evidence="3" id="KW-0813">Transport</keyword>
<dbReference type="Pfam" id="PF00005">
    <property type="entry name" value="ABC_tran"/>
    <property type="match status" value="2"/>
</dbReference>
<evidence type="ECO:0000256" key="1">
    <source>
        <dbReference type="ARBA" id="ARBA00004141"/>
    </source>
</evidence>
<dbReference type="GeneID" id="7194858"/>
<dbReference type="PANTHER" id="PTHR19229">
    <property type="entry name" value="ATP-BINDING CASSETTE TRANSPORTER SUBFAMILY A ABCA"/>
    <property type="match status" value="1"/>
</dbReference>
<keyword evidence="11" id="KW-1185">Reference proteome</keyword>
<evidence type="ECO:0000256" key="4">
    <source>
        <dbReference type="ARBA" id="ARBA00022692"/>
    </source>
</evidence>
<dbReference type="SMART" id="SM00382">
    <property type="entry name" value="AAA"/>
    <property type="match status" value="2"/>
</dbReference>
<evidence type="ECO:0000256" key="6">
    <source>
        <dbReference type="ARBA" id="ARBA00022840"/>
    </source>
</evidence>
<dbReference type="RefSeq" id="XP_002183119.1">
    <property type="nucleotide sequence ID" value="XM_002183083.1"/>
</dbReference>
<dbReference type="AlphaFoldDB" id="B7G822"/>
<comment type="subcellular location">
    <subcellularLocation>
        <location evidence="1">Membrane</location>
        <topology evidence="1">Multi-pass membrane protein</topology>
    </subcellularLocation>
</comment>
<reference evidence="11" key="2">
    <citation type="submission" date="2008-08" db="EMBL/GenBank/DDBJ databases">
        <authorList>
            <consortium name="Diatom Consortium"/>
            <person name="Grigoriev I."/>
            <person name="Grimwood J."/>
            <person name="Kuo A."/>
            <person name="Otillar R.P."/>
            <person name="Salamov A."/>
            <person name="Detter J.C."/>
            <person name="Lindquist E."/>
            <person name="Shapiro H."/>
            <person name="Lucas S."/>
            <person name="Glavina del Rio T."/>
            <person name="Pitluck S."/>
            <person name="Rokhsar D."/>
            <person name="Bowler C."/>
        </authorList>
    </citation>
    <scope>GENOME REANNOTATION</scope>
    <source>
        <strain evidence="11">CCAP 1055/1</strain>
    </source>
</reference>
<dbReference type="Proteomes" id="UP000000759">
    <property type="component" value="Chromosome 18"/>
</dbReference>
<keyword evidence="5" id="KW-0547">Nucleotide-binding</keyword>
<dbReference type="eggNOG" id="KOG0059">
    <property type="taxonomic scope" value="Eukaryota"/>
</dbReference>
<proteinExistence type="inferred from homology"/>
<dbReference type="GO" id="GO:0016887">
    <property type="term" value="F:ATP hydrolysis activity"/>
    <property type="evidence" value="ECO:0007669"/>
    <property type="project" value="InterPro"/>
</dbReference>
<dbReference type="InterPro" id="IPR017871">
    <property type="entry name" value="ABC_transporter-like_CS"/>
</dbReference>
<dbReference type="GO" id="GO:0140359">
    <property type="term" value="F:ABC-type transporter activity"/>
    <property type="evidence" value="ECO:0007669"/>
    <property type="project" value="InterPro"/>
</dbReference>
<dbReference type="PROSITE" id="PS00211">
    <property type="entry name" value="ABC_TRANSPORTER_1"/>
    <property type="match status" value="2"/>
</dbReference>
<gene>
    <name evidence="10" type="ORF">PHATRDRAFT_15212</name>
</gene>
<accession>B7G822</accession>
<evidence type="ECO:0000256" key="2">
    <source>
        <dbReference type="ARBA" id="ARBA00008869"/>
    </source>
</evidence>
<dbReference type="GO" id="GO:0016020">
    <property type="term" value="C:membrane"/>
    <property type="evidence" value="ECO:0007669"/>
    <property type="project" value="UniProtKB-SubCell"/>
</dbReference>
<dbReference type="InterPro" id="IPR003593">
    <property type="entry name" value="AAA+_ATPase"/>
</dbReference>
<dbReference type="EMBL" id="CM000620">
    <property type="protein sequence ID" value="EEC45337.1"/>
    <property type="molecule type" value="Genomic_DNA"/>
</dbReference>
<dbReference type="GO" id="GO:0005319">
    <property type="term" value="F:lipid transporter activity"/>
    <property type="evidence" value="ECO:0007669"/>
    <property type="project" value="TreeGrafter"/>
</dbReference>
<keyword evidence="8" id="KW-0472">Membrane</keyword>
<evidence type="ECO:0000256" key="7">
    <source>
        <dbReference type="ARBA" id="ARBA00022989"/>
    </source>
</evidence>
<dbReference type="InterPro" id="IPR003439">
    <property type="entry name" value="ABC_transporter-like_ATP-bd"/>
</dbReference>
<evidence type="ECO:0000256" key="3">
    <source>
        <dbReference type="ARBA" id="ARBA00022448"/>
    </source>
</evidence>
<dbReference type="KEGG" id="pti:PHATRDRAFT_15212"/>
<keyword evidence="4" id="KW-0812">Transmembrane</keyword>
<name>B7G822_PHATC</name>
<dbReference type="InterPro" id="IPR027417">
    <property type="entry name" value="P-loop_NTPase"/>
</dbReference>
<evidence type="ECO:0000256" key="5">
    <source>
        <dbReference type="ARBA" id="ARBA00022741"/>
    </source>
</evidence>
<dbReference type="PaxDb" id="2850-Phatr15212"/>
<evidence type="ECO:0000313" key="11">
    <source>
        <dbReference type="Proteomes" id="UP000000759"/>
    </source>
</evidence>
<dbReference type="SUPFAM" id="SSF52540">
    <property type="entry name" value="P-loop containing nucleoside triphosphate hydrolases"/>
    <property type="match status" value="2"/>
</dbReference>
<dbReference type="GO" id="GO:0005524">
    <property type="term" value="F:ATP binding"/>
    <property type="evidence" value="ECO:0007669"/>
    <property type="project" value="UniProtKB-KW"/>
</dbReference>
<dbReference type="OrthoDB" id="196083at2759"/>
<feature type="domain" description="ABC transporter" evidence="9">
    <location>
        <begin position="255"/>
        <end position="475"/>
    </location>
</feature>
<feature type="domain" description="ABC transporter" evidence="9">
    <location>
        <begin position="1"/>
        <end position="205"/>
    </location>
</feature>
<reference evidence="10 11" key="1">
    <citation type="journal article" date="2008" name="Nature">
        <title>The Phaeodactylum genome reveals the evolutionary history of diatom genomes.</title>
        <authorList>
            <person name="Bowler C."/>
            <person name="Allen A.E."/>
            <person name="Badger J.H."/>
            <person name="Grimwood J."/>
            <person name="Jabbari K."/>
            <person name="Kuo A."/>
            <person name="Maheswari U."/>
            <person name="Martens C."/>
            <person name="Maumus F."/>
            <person name="Otillar R.P."/>
            <person name="Rayko E."/>
            <person name="Salamov A."/>
            <person name="Vandepoele K."/>
            <person name="Beszteri B."/>
            <person name="Gruber A."/>
            <person name="Heijde M."/>
            <person name="Katinka M."/>
            <person name="Mock T."/>
            <person name="Valentin K."/>
            <person name="Verret F."/>
            <person name="Berges J.A."/>
            <person name="Brownlee C."/>
            <person name="Cadoret J.P."/>
            <person name="Chiovitti A."/>
            <person name="Choi C.J."/>
            <person name="Coesel S."/>
            <person name="De Martino A."/>
            <person name="Detter J.C."/>
            <person name="Durkin C."/>
            <person name="Falciatore A."/>
            <person name="Fournet J."/>
            <person name="Haruta M."/>
            <person name="Huysman M.J."/>
            <person name="Jenkins B.D."/>
            <person name="Jiroutova K."/>
            <person name="Jorgensen R.E."/>
            <person name="Joubert Y."/>
            <person name="Kaplan A."/>
            <person name="Kroger N."/>
            <person name="Kroth P.G."/>
            <person name="La Roche J."/>
            <person name="Lindquist E."/>
            <person name="Lommer M."/>
            <person name="Martin-Jezequel V."/>
            <person name="Lopez P.J."/>
            <person name="Lucas S."/>
            <person name="Mangogna M."/>
            <person name="McGinnis K."/>
            <person name="Medlin L.K."/>
            <person name="Montsant A."/>
            <person name="Oudot-Le Secq M.P."/>
            <person name="Napoli C."/>
            <person name="Obornik M."/>
            <person name="Parker M.S."/>
            <person name="Petit J.L."/>
            <person name="Porcel B.M."/>
            <person name="Poulsen N."/>
            <person name="Robison M."/>
            <person name="Rychlewski L."/>
            <person name="Rynearson T.A."/>
            <person name="Schmutz J."/>
            <person name="Shapiro H."/>
            <person name="Siaut M."/>
            <person name="Stanley M."/>
            <person name="Sussman M.R."/>
            <person name="Taylor A.R."/>
            <person name="Vardi A."/>
            <person name="von Dassow P."/>
            <person name="Vyverman W."/>
            <person name="Willis A."/>
            <person name="Wyrwicz L.S."/>
            <person name="Rokhsar D.S."/>
            <person name="Weissenbach J."/>
            <person name="Armbrust E.V."/>
            <person name="Green B.R."/>
            <person name="Van de Peer Y."/>
            <person name="Grigoriev I.V."/>
        </authorList>
    </citation>
    <scope>NUCLEOTIDE SEQUENCE [LARGE SCALE GENOMIC DNA]</scope>
    <source>
        <strain evidence="10 11">CCAP 1055/1</strain>
    </source>
</reference>
<evidence type="ECO:0000313" key="10">
    <source>
        <dbReference type="EMBL" id="EEC45337.1"/>
    </source>
</evidence>
<dbReference type="PROSITE" id="PS50893">
    <property type="entry name" value="ABC_TRANSPORTER_2"/>
    <property type="match status" value="2"/>
</dbReference>
<dbReference type="CDD" id="cd03263">
    <property type="entry name" value="ABC_subfamily_A"/>
    <property type="match status" value="2"/>
</dbReference>
<evidence type="ECO:0000256" key="8">
    <source>
        <dbReference type="ARBA" id="ARBA00023136"/>
    </source>
</evidence>
<feature type="non-terminal residue" evidence="10">
    <location>
        <position position="475"/>
    </location>
</feature>
<dbReference type="InterPro" id="IPR026082">
    <property type="entry name" value="ABCA"/>
</dbReference>
<evidence type="ECO:0000259" key="9">
    <source>
        <dbReference type="PROSITE" id="PS50893"/>
    </source>
</evidence>
<dbReference type="FunFam" id="3.40.50.300:FF:000335">
    <property type="entry name" value="ATP binding cassette subfamily A member 5"/>
    <property type="match status" value="1"/>
</dbReference>
<sequence>MFFLSCEGHNGAGKSTLSNLISCEFRPTSGDVKVFGHSVTNETCAVRNLVGICRQDDYLYPNLTAKEHLELYAGLRGVPLKNIPSVVQEWLESVDLQSVQDHYSASYSGGMKRRLSLALATIGGRPLIILDEPTTGMDPVSRRFVWRHIDSVKEGRVILLTTHAMEEADLLADTVAIMRKGKFAAVGTPLELKAEHGSALQFSVLVEPELVSTTESSIRDRFAQYKEFFTLTAGSAGNLSANIRRVSKTDGEEGVDVDTLTEFVACFACTDELDLHVPKGQVIGLLGKNGAGKTTALKILSTAHDATDGVALVAGYNVNAEQRRVFEHLGNCPQFDVVWDRYTVEHHLVFFARLKGLPRKEVRDIAMRVANAVGLGAPEVFHRHVGQLSGGMRRRLSIAISLVGAPDVLLLDEPSTGLDPSTRNSIWGLIHSFATPERSIIITTHMMIEADTLCNRIAIMKKGKLAVVGTQQTLK</sequence>
<dbReference type="InParanoid" id="B7G822"/>
<keyword evidence="7" id="KW-1133">Transmembrane helix</keyword>
<organism evidence="10 11">
    <name type="scientific">Phaeodactylum tricornutum (strain CCAP 1055/1)</name>
    <dbReference type="NCBI Taxonomy" id="556484"/>
    <lineage>
        <taxon>Eukaryota</taxon>
        <taxon>Sar</taxon>
        <taxon>Stramenopiles</taxon>
        <taxon>Ochrophyta</taxon>
        <taxon>Bacillariophyta</taxon>
        <taxon>Bacillariophyceae</taxon>
        <taxon>Bacillariophycidae</taxon>
        <taxon>Naviculales</taxon>
        <taxon>Phaeodactylaceae</taxon>
        <taxon>Phaeodactylum</taxon>
    </lineage>
</organism>
<protein>
    <recommendedName>
        <fullName evidence="9">ABC transporter domain-containing protein</fullName>
    </recommendedName>
</protein>
<dbReference type="Gene3D" id="3.40.50.300">
    <property type="entry name" value="P-loop containing nucleotide triphosphate hydrolases"/>
    <property type="match status" value="2"/>
</dbReference>
<keyword evidence="6" id="KW-0067">ATP-binding</keyword>